<dbReference type="Pfam" id="PF00009">
    <property type="entry name" value="GTP_EFTU"/>
    <property type="match status" value="1"/>
</dbReference>
<evidence type="ECO:0000256" key="7">
    <source>
        <dbReference type="ARBA" id="ARBA00022845"/>
    </source>
</evidence>
<feature type="compositionally biased region" description="Low complexity" evidence="14">
    <location>
        <begin position="308"/>
        <end position="363"/>
    </location>
</feature>
<feature type="domain" description="Tr-type G" evidence="15">
    <location>
        <begin position="764"/>
        <end position="990"/>
    </location>
</feature>
<feature type="compositionally biased region" description="Low complexity" evidence="14">
    <location>
        <begin position="289"/>
        <end position="300"/>
    </location>
</feature>
<organism evidence="16 17">
    <name type="scientific">Lentinula detonsa</name>
    <dbReference type="NCBI Taxonomy" id="2804962"/>
    <lineage>
        <taxon>Eukaryota</taxon>
        <taxon>Fungi</taxon>
        <taxon>Dikarya</taxon>
        <taxon>Basidiomycota</taxon>
        <taxon>Agaricomycotina</taxon>
        <taxon>Agaricomycetes</taxon>
        <taxon>Agaricomycetidae</taxon>
        <taxon>Agaricales</taxon>
        <taxon>Marasmiineae</taxon>
        <taxon>Omphalotaceae</taxon>
        <taxon>Lentinula</taxon>
    </lineage>
</organism>
<dbReference type="InterPro" id="IPR009001">
    <property type="entry name" value="Transl_elong_EF1A/Init_IF2_C"/>
</dbReference>
<dbReference type="InterPro" id="IPR009000">
    <property type="entry name" value="Transl_B-barrel_sf"/>
</dbReference>
<dbReference type="PROSITE" id="PS51722">
    <property type="entry name" value="G_TR_2"/>
    <property type="match status" value="1"/>
</dbReference>
<evidence type="ECO:0000256" key="12">
    <source>
        <dbReference type="ARBA" id="ARBA00074866"/>
    </source>
</evidence>
<dbReference type="GO" id="GO:1990533">
    <property type="term" value="C:Dom34-Hbs1 complex"/>
    <property type="evidence" value="ECO:0007669"/>
    <property type="project" value="UniProtKB-ARBA"/>
</dbReference>
<feature type="coiled-coil region" evidence="13">
    <location>
        <begin position="133"/>
        <end position="160"/>
    </location>
</feature>
<evidence type="ECO:0000256" key="11">
    <source>
        <dbReference type="ARBA" id="ARBA00063537"/>
    </source>
</evidence>
<comment type="subcellular location">
    <subcellularLocation>
        <location evidence="1">Cytoplasm</location>
    </subcellularLocation>
</comment>
<evidence type="ECO:0000256" key="8">
    <source>
        <dbReference type="ARBA" id="ARBA00022917"/>
    </source>
</evidence>
<comment type="caution">
    <text evidence="16">The sequence shown here is derived from an EMBL/GenBank/DDBJ whole genome shotgun (WGS) entry which is preliminary data.</text>
</comment>
<feature type="compositionally biased region" description="Basic and acidic residues" evidence="14">
    <location>
        <begin position="661"/>
        <end position="673"/>
    </location>
</feature>
<comment type="subunit">
    <text evidence="11">Component of the Dom34-Hbs1 complex, also named Pelota-HBS1L complex, composed of dom34 and hbs1.</text>
</comment>
<evidence type="ECO:0000313" key="17">
    <source>
        <dbReference type="Proteomes" id="UP001163850"/>
    </source>
</evidence>
<dbReference type="InterPro" id="IPR015033">
    <property type="entry name" value="HBS1-like_N"/>
</dbReference>
<protein>
    <recommendedName>
        <fullName evidence="12">Elongation factor 1 alpha-like protein</fullName>
    </recommendedName>
</protein>
<name>A0AA38UX82_9AGAR</name>
<proteinExistence type="inferred from homology"/>
<feature type="region of interest" description="Disordered" evidence="14">
    <location>
        <begin position="605"/>
        <end position="698"/>
    </location>
</feature>
<comment type="similarity">
    <text evidence="2">Belongs to the TRAFAC class translation factor GTPase superfamily. Classic translation factor GTPase family. EF-Tu/EF-1A subfamily.</text>
</comment>
<keyword evidence="13" id="KW-0175">Coiled coil</keyword>
<feature type="compositionally biased region" description="Pro residues" evidence="14">
    <location>
        <begin position="276"/>
        <end position="288"/>
    </location>
</feature>
<dbReference type="FunFam" id="2.40.30.10:FF:000070">
    <property type="entry name" value="Translation elongation factor EF-1 subunit"/>
    <property type="match status" value="1"/>
</dbReference>
<dbReference type="InterPro" id="IPR000795">
    <property type="entry name" value="T_Tr_GTP-bd_dom"/>
</dbReference>
<dbReference type="Pfam" id="PF08938">
    <property type="entry name" value="HBS1_N"/>
    <property type="match status" value="1"/>
</dbReference>
<dbReference type="InterPro" id="IPR054696">
    <property type="entry name" value="GTP-eEF1A_C"/>
</dbReference>
<keyword evidence="3" id="KW-0963">Cytoplasm</keyword>
<dbReference type="InterPro" id="IPR050100">
    <property type="entry name" value="TRAFAC_GTPase_members"/>
</dbReference>
<dbReference type="SUPFAM" id="SSF50447">
    <property type="entry name" value="Translation proteins"/>
    <property type="match status" value="1"/>
</dbReference>
<evidence type="ECO:0000256" key="2">
    <source>
        <dbReference type="ARBA" id="ARBA00007249"/>
    </source>
</evidence>
<dbReference type="GO" id="GO:0002184">
    <property type="term" value="P:cytoplasmic translational termination"/>
    <property type="evidence" value="ECO:0007669"/>
    <property type="project" value="UniProtKB-ARBA"/>
</dbReference>
<feature type="compositionally biased region" description="Basic and acidic residues" evidence="14">
    <location>
        <begin position="193"/>
        <end position="207"/>
    </location>
</feature>
<dbReference type="FunFam" id="2.40.30.10:FF:000020">
    <property type="entry name" value="Translation elongation factor EF-1"/>
    <property type="match status" value="1"/>
</dbReference>
<dbReference type="SUPFAM" id="SSF109732">
    <property type="entry name" value="HBS1-like domain"/>
    <property type="match status" value="1"/>
</dbReference>
<keyword evidence="4" id="KW-0597">Phosphoprotein</keyword>
<dbReference type="GO" id="GO:0005525">
    <property type="term" value="F:GTP binding"/>
    <property type="evidence" value="ECO:0007669"/>
    <property type="project" value="UniProtKB-KW"/>
</dbReference>
<dbReference type="GO" id="GO:0006417">
    <property type="term" value="P:regulation of translation"/>
    <property type="evidence" value="ECO:0007669"/>
    <property type="project" value="UniProtKB-KW"/>
</dbReference>
<keyword evidence="7" id="KW-0810">Translation regulation</keyword>
<dbReference type="AlphaFoldDB" id="A0AA38UX82"/>
<dbReference type="PRINTS" id="PR00315">
    <property type="entry name" value="ELONGATNFCT"/>
</dbReference>
<evidence type="ECO:0000256" key="5">
    <source>
        <dbReference type="ARBA" id="ARBA00022741"/>
    </source>
</evidence>
<sequence length="1202" mass="130511">MSRHRYVKNLKIEDELDDDALSDGVDEEEMTTEQQLQMNDVLEEIRNVIGEEEISGLPDREIKETIWYYNFDISESIQWCLDQQEKRRATKERQGIDRTPSSKGNHYSGMQKYGEDTSDLGIGGRSRMPLIHLAQQQQQMMEQQQMHQQWEQQRQQMLQEEPEQIVVGEENEQDLEDVHDKSSRRLSTISERTERTELPPYRPRRDYLPPPRTVSTFTDSSYGNLIDGGYLMNPARLPSDPNLIPVSPSGSAIHRLSTYEPAPSITSSGSYRQSSPPRPPSEPIPPLDTIPDIPDSQSSVVPPPLPPKSIKQSSPVKLTASSVQQASPSQPPVKQSKLAQLASSRASTRTTSSASLSTGTSSSIKTNSALEFESHRPLSSSSSSSTATALPAPPPGHHSMSRVSSPSVSTAKSVPSSLQRSDRLRDAIPSSRPSSTSFDVQKAVDAALELEALDRELAASRNAKMPLEKKSPTEPSQPDSSARPAAPTPSKVAGAVSSSTTTPQSTRPPSKLALLAQAKAQRTEAQKAISKAPRARPPPPNHLPPEHTEYLIPIANGSSVTTAITTSYQSLYSLTDPTRSQVTEAPFVVPLTTPNYIKGVASSASSNASASATAKPPSKLALKAKKAQEKNSTPSHSSVEQSEPEVIMVPTMFLPKSTRSTAKEREKAQKRLEQSQSAAVSRTASPVPKGKKGATTITKSAVKSGISTPAKGIAVDQRMLDLSALNLTEERSVINEEIPKASFAREKLLEEAKKVIEAEGKERKKEVSLVVIGHVDAGKSTLMGRILYELGRLDEKTRLANERGSNKAGKSSFSWAWSLDGTVEERERGITMDIALQSMSTPHRHITILDAPGHKDFIPNMISGASQADCALLVVDAATGEFEAGFDRGGQTREHVLLVRSLGVSQVVVAVNKLDQVQWSKSRYDEICDFLRPFLVQSGFHPSKTKFAPVAAMQGVNLVTLNGEAAQELRQWYDGPTLADYLDQLEPPARDIYAPLRIPISNVFKGSSSGVAVSGRLCGGVVQVGERLRVLPGDETAAVKMIEVKDESVPWAAAGMNVTLYLTSIDPVHFNIGNVLCPPTNLVPLATTFTARIIVFDIQIPITSGASIELFHHSRDVPATVSNLIATLDRTSGNITKKKPRVLTKGTSAEIQITLRTQSLSGPSVARPIPLESFSVNKDMGRILLRRGGETIGAGIVLEIFG</sequence>
<evidence type="ECO:0000259" key="15">
    <source>
        <dbReference type="PROSITE" id="PS51722"/>
    </source>
</evidence>
<evidence type="ECO:0000256" key="13">
    <source>
        <dbReference type="SAM" id="Coils"/>
    </source>
</evidence>
<gene>
    <name evidence="16" type="ORF">F5890DRAFT_1582145</name>
</gene>
<feature type="region of interest" description="Disordered" evidence="14">
    <location>
        <begin position="459"/>
        <end position="548"/>
    </location>
</feature>
<dbReference type="GO" id="GO:0005829">
    <property type="term" value="C:cytosol"/>
    <property type="evidence" value="ECO:0007669"/>
    <property type="project" value="GOC"/>
</dbReference>
<feature type="compositionally biased region" description="Polar residues" evidence="14">
    <location>
        <begin position="674"/>
        <end position="684"/>
    </location>
</feature>
<feature type="compositionally biased region" description="Low complexity" evidence="14">
    <location>
        <begin position="605"/>
        <end position="621"/>
    </location>
</feature>
<reference evidence="16" key="1">
    <citation type="submission" date="2022-08" db="EMBL/GenBank/DDBJ databases">
        <authorList>
            <consortium name="DOE Joint Genome Institute"/>
            <person name="Min B."/>
            <person name="Riley R."/>
            <person name="Sierra-Patev S."/>
            <person name="Naranjo-Ortiz M."/>
            <person name="Looney B."/>
            <person name="Konkel Z."/>
            <person name="Slot J.C."/>
            <person name="Sakamoto Y."/>
            <person name="Steenwyk J.L."/>
            <person name="Rokas A."/>
            <person name="Carro J."/>
            <person name="Camarero S."/>
            <person name="Ferreira P."/>
            <person name="Molpeceres G."/>
            <person name="Ruiz-Duenas F.J."/>
            <person name="Serrano A."/>
            <person name="Henrissat B."/>
            <person name="Drula E."/>
            <person name="Hughes K.W."/>
            <person name="Mata J.L."/>
            <person name="Ishikawa N.K."/>
            <person name="Vargas-Isla R."/>
            <person name="Ushijima S."/>
            <person name="Smith C.A."/>
            <person name="Ahrendt S."/>
            <person name="Andreopoulos W."/>
            <person name="He G."/>
            <person name="Labutti K."/>
            <person name="Lipzen A."/>
            <person name="Ng V."/>
            <person name="Sandor L."/>
            <person name="Barry K."/>
            <person name="Martinez A.T."/>
            <person name="Xiao Y."/>
            <person name="Gibbons J.G."/>
            <person name="Terashima K."/>
            <person name="Hibbett D.S."/>
            <person name="Grigoriev I.V."/>
        </authorList>
    </citation>
    <scope>NUCLEOTIDE SEQUENCE</scope>
    <source>
        <strain evidence="16">TFB7829</strain>
    </source>
</reference>
<evidence type="ECO:0000256" key="10">
    <source>
        <dbReference type="ARBA" id="ARBA00049117"/>
    </source>
</evidence>
<feature type="region of interest" description="Disordered" evidence="14">
    <location>
        <begin position="193"/>
        <end position="220"/>
    </location>
</feature>
<feature type="compositionally biased region" description="Low complexity" evidence="14">
    <location>
        <begin position="377"/>
        <end position="390"/>
    </location>
</feature>
<evidence type="ECO:0000256" key="9">
    <source>
        <dbReference type="ARBA" id="ARBA00023134"/>
    </source>
</evidence>
<dbReference type="Gene3D" id="3.40.50.300">
    <property type="entry name" value="P-loop containing nucleotide triphosphate hydrolases"/>
    <property type="match status" value="1"/>
</dbReference>
<keyword evidence="5" id="KW-0547">Nucleotide-binding</keyword>
<dbReference type="SUPFAM" id="SSF52540">
    <property type="entry name" value="P-loop containing nucleoside triphosphate hydrolases"/>
    <property type="match status" value="1"/>
</dbReference>
<keyword evidence="8" id="KW-0648">Protein biosynthesis</keyword>
<feature type="compositionally biased region" description="Low complexity" evidence="14">
    <location>
        <begin position="401"/>
        <end position="417"/>
    </location>
</feature>
<dbReference type="InterPro" id="IPR027417">
    <property type="entry name" value="P-loop_NTPase"/>
</dbReference>
<comment type="catalytic activity">
    <reaction evidence="10">
        <text>GTP + H2O = GDP + phosphate + H(+)</text>
        <dbReference type="Rhea" id="RHEA:19669"/>
        <dbReference type="ChEBI" id="CHEBI:15377"/>
        <dbReference type="ChEBI" id="CHEBI:15378"/>
        <dbReference type="ChEBI" id="CHEBI:37565"/>
        <dbReference type="ChEBI" id="CHEBI:43474"/>
        <dbReference type="ChEBI" id="CHEBI:58189"/>
    </reaction>
    <physiologicalReaction direction="left-to-right" evidence="10">
        <dbReference type="Rhea" id="RHEA:19670"/>
    </physiologicalReaction>
</comment>
<dbReference type="PANTHER" id="PTHR23115">
    <property type="entry name" value="TRANSLATION FACTOR"/>
    <property type="match status" value="1"/>
</dbReference>
<feature type="region of interest" description="Disordered" evidence="14">
    <location>
        <begin position="260"/>
        <end position="441"/>
    </location>
</feature>
<keyword evidence="6" id="KW-0378">Hydrolase</keyword>
<dbReference type="InterPro" id="IPR037189">
    <property type="entry name" value="HBS1-like_N_sf"/>
</dbReference>
<accession>A0AA38UX82</accession>
<evidence type="ECO:0000313" key="16">
    <source>
        <dbReference type="EMBL" id="KAJ3990307.1"/>
    </source>
</evidence>
<evidence type="ECO:0000256" key="1">
    <source>
        <dbReference type="ARBA" id="ARBA00004496"/>
    </source>
</evidence>
<evidence type="ECO:0000256" key="6">
    <source>
        <dbReference type="ARBA" id="ARBA00022801"/>
    </source>
</evidence>
<dbReference type="Pfam" id="PF22594">
    <property type="entry name" value="GTP-eEF1A_C"/>
    <property type="match status" value="1"/>
</dbReference>
<feature type="compositionally biased region" description="Low complexity" evidence="14">
    <location>
        <begin position="497"/>
        <end position="520"/>
    </location>
</feature>
<feature type="compositionally biased region" description="Polar residues" evidence="14">
    <location>
        <begin position="630"/>
        <end position="641"/>
    </location>
</feature>
<dbReference type="SUPFAM" id="SSF50465">
    <property type="entry name" value="EF-Tu/eEF-1alpha/eIF2-gamma C-terminal domain"/>
    <property type="match status" value="1"/>
</dbReference>
<dbReference type="FunFam" id="3.40.50.300:FF:000204">
    <property type="entry name" value="Translation elongation factor Tu"/>
    <property type="match status" value="1"/>
</dbReference>
<dbReference type="CDD" id="cd04093">
    <property type="entry name" value="HBS1_C_III"/>
    <property type="match status" value="1"/>
</dbReference>
<dbReference type="EMBL" id="MU801891">
    <property type="protein sequence ID" value="KAJ3990307.1"/>
    <property type="molecule type" value="Genomic_DNA"/>
</dbReference>
<evidence type="ECO:0000256" key="4">
    <source>
        <dbReference type="ARBA" id="ARBA00022553"/>
    </source>
</evidence>
<dbReference type="CDD" id="cd01883">
    <property type="entry name" value="EF1_alpha"/>
    <property type="match status" value="1"/>
</dbReference>
<dbReference type="Gene3D" id="2.40.30.10">
    <property type="entry name" value="Translation factors"/>
    <property type="match status" value="2"/>
</dbReference>
<dbReference type="Proteomes" id="UP001163850">
    <property type="component" value="Unassembled WGS sequence"/>
</dbReference>
<keyword evidence="9" id="KW-0342">GTP-binding</keyword>
<dbReference type="GO" id="GO:0003924">
    <property type="term" value="F:GTPase activity"/>
    <property type="evidence" value="ECO:0007669"/>
    <property type="project" value="InterPro"/>
</dbReference>
<evidence type="ECO:0000256" key="14">
    <source>
        <dbReference type="SAM" id="MobiDB-lite"/>
    </source>
</evidence>
<dbReference type="CDD" id="cd16267">
    <property type="entry name" value="HBS1-like_II"/>
    <property type="match status" value="1"/>
</dbReference>
<feature type="region of interest" description="Disordered" evidence="14">
    <location>
        <begin position="89"/>
        <end position="112"/>
    </location>
</feature>
<evidence type="ECO:0000256" key="3">
    <source>
        <dbReference type="ARBA" id="ARBA00022490"/>
    </source>
</evidence>